<dbReference type="InterPro" id="IPR000601">
    <property type="entry name" value="PKD_dom"/>
</dbReference>
<dbReference type="Pfam" id="PF18911">
    <property type="entry name" value="PKD_4"/>
    <property type="match status" value="2"/>
</dbReference>
<feature type="domain" description="PKD" evidence="1">
    <location>
        <begin position="850"/>
        <end position="902"/>
    </location>
</feature>
<evidence type="ECO:0000259" key="1">
    <source>
        <dbReference type="PROSITE" id="PS50093"/>
    </source>
</evidence>
<dbReference type="InterPro" id="IPR035986">
    <property type="entry name" value="PKD_dom_sf"/>
</dbReference>
<dbReference type="SUPFAM" id="SSF49299">
    <property type="entry name" value="PKD domain"/>
    <property type="match status" value="4"/>
</dbReference>
<keyword evidence="3" id="KW-1185">Reference proteome</keyword>
<proteinExistence type="predicted"/>
<dbReference type="STRING" id="385682.SAMN05444380_108158"/>
<dbReference type="CDD" id="cd00146">
    <property type="entry name" value="PKD"/>
    <property type="match status" value="2"/>
</dbReference>
<gene>
    <name evidence="2" type="ORF">SAMN05444380_108158</name>
</gene>
<dbReference type="Proteomes" id="UP000181976">
    <property type="component" value="Unassembled WGS sequence"/>
</dbReference>
<dbReference type="eggNOG" id="COG3291">
    <property type="taxonomic scope" value="Bacteria"/>
</dbReference>
<dbReference type="PROSITE" id="PS50093">
    <property type="entry name" value="PKD"/>
    <property type="match status" value="2"/>
</dbReference>
<name>A0A1I1YXG2_9BACT</name>
<organism evidence="2 3">
    <name type="scientific">Thermophagus xiamenensis</name>
    <dbReference type="NCBI Taxonomy" id="385682"/>
    <lineage>
        <taxon>Bacteria</taxon>
        <taxon>Pseudomonadati</taxon>
        <taxon>Bacteroidota</taxon>
        <taxon>Bacteroidia</taxon>
        <taxon>Marinilabiliales</taxon>
        <taxon>Marinilabiliaceae</taxon>
        <taxon>Thermophagus</taxon>
    </lineage>
</organism>
<accession>A0A1I1YXG2</accession>
<dbReference type="InParanoid" id="A0A1I1YXG2"/>
<evidence type="ECO:0000313" key="2">
    <source>
        <dbReference type="EMBL" id="SFE24159.1"/>
    </source>
</evidence>
<protein>
    <submittedName>
        <fullName evidence="2">PKD domain-containing protein</fullName>
    </submittedName>
</protein>
<dbReference type="EMBL" id="FONA01000008">
    <property type="protein sequence ID" value="SFE24159.1"/>
    <property type="molecule type" value="Genomic_DNA"/>
</dbReference>
<dbReference type="InterPro" id="IPR022409">
    <property type="entry name" value="PKD/Chitinase_dom"/>
</dbReference>
<sequence length="915" mass="99052">MIKQSFTWVLRKVSLSIFSIRCHPIRPNVIHTGYLLFFIFLLSHTFLCSFNSAKAQNCDYQGGQNDDWIFDKRCAPVTVQRTVTFRGVNDGGTGNVSIYFDWGDGSTPDIVPATEISSNNWQADASHIYPIGGDNCNYEAQAYLMVNGVLCTSSVQTQIATVWDIDNQNGGIIDISPEIYPICVGNDGSVQFADISQWNCTPPDEEDTPNFRNRWTQWVYGTDTTNISTATVDGINYPWPYYGPINYYAGDTVLSPAPPASLSETIYIPPGYNVGDRFIVTIRNWNACNPYDDPSIPGPPSDPVNGDHPPVVTTAMAIIVDLPDNTISAAGPFCETDLPTQLIAATPGGTWSGPGIDPETGIFNPTEAGAGNHNIEYNVTNSNGCSVTGSINLEVKESPVVNIAPGTEVFLCPGLDLQLFAEISGGTPPYTINWSGDTLPLNNTNTVNPTFYTTNIGTYHLTALVTDDTGCSNQTDITIEVEDVFINFDPNPIALCAGETMVLSPIISGGSRNFITHIWSGPNVDKLSATDIANPVFFSTDTGTFQFNYQVVDSMGCSDQTNLTVIVKEKPFAYAGVDTLTCSLQYQLHGNVNNADSSHWSVISGPGNIFFDDQNLGTATISADQPGTYLLVWELRKGNCLDTDTVEITFSEAPTPTIIGPFQLCGLIAELETFPGINAGTWSLTSGPGEASFSNINNPQTQVEVSTPGIYTFSRLEVSPDGCIGETTQTIEFLPQAIADMGSVDAENCSPIEITFENHSINADTYQWNFGDGSASSEELPTHIYAVSGTEPDTLTIELQALNLHGCNDTISKQIIIKPVPVASFDADPLAGCSPLEVSFTNNSAGADIFYWNFGDSSSIETGFSPSHTFVNAENYVQSYQVNLTAENSYGCTNSHSVYITVYPGLCIRIIKRWT</sequence>
<dbReference type="InterPro" id="IPR013783">
    <property type="entry name" value="Ig-like_fold"/>
</dbReference>
<dbReference type="Gene3D" id="2.60.40.10">
    <property type="entry name" value="Immunoglobulins"/>
    <property type="match status" value="4"/>
</dbReference>
<reference evidence="2 3" key="1">
    <citation type="submission" date="2016-10" db="EMBL/GenBank/DDBJ databases">
        <authorList>
            <person name="de Groot N.N."/>
        </authorList>
    </citation>
    <scope>NUCLEOTIDE SEQUENCE [LARGE SCALE GENOMIC DNA]</scope>
    <source>
        <strain evidence="2 3">DSM 19012</strain>
    </source>
</reference>
<feature type="domain" description="PKD" evidence="1">
    <location>
        <begin position="765"/>
        <end position="797"/>
    </location>
</feature>
<dbReference type="SMART" id="SM00089">
    <property type="entry name" value="PKD"/>
    <property type="match status" value="3"/>
</dbReference>
<dbReference type="AlphaFoldDB" id="A0A1I1YXG2"/>
<evidence type="ECO:0000313" key="3">
    <source>
        <dbReference type="Proteomes" id="UP000181976"/>
    </source>
</evidence>